<dbReference type="Gramene" id="OE9A042350T1">
    <property type="protein sequence ID" value="OE9A042350C1"/>
    <property type="gene ID" value="OE9A042350"/>
</dbReference>
<dbReference type="EMBL" id="CACTIH010001868">
    <property type="protein sequence ID" value="CAA2966797.1"/>
    <property type="molecule type" value="Genomic_DNA"/>
</dbReference>
<protein>
    <submittedName>
        <fullName evidence="3">Disease resistance At4g27190-like</fullName>
    </submittedName>
</protein>
<dbReference type="InterPro" id="IPR027417">
    <property type="entry name" value="P-loop_NTPase"/>
</dbReference>
<proteinExistence type="predicted"/>
<dbReference type="OrthoDB" id="664960at2759"/>
<dbReference type="GO" id="GO:0043531">
    <property type="term" value="F:ADP binding"/>
    <property type="evidence" value="ECO:0007669"/>
    <property type="project" value="InterPro"/>
</dbReference>
<dbReference type="PANTHER" id="PTHR33463">
    <property type="entry name" value="NB-ARC DOMAIN-CONTAINING PROTEIN-RELATED"/>
    <property type="match status" value="1"/>
</dbReference>
<organism evidence="3 4">
    <name type="scientific">Olea europaea subsp. europaea</name>
    <dbReference type="NCBI Taxonomy" id="158383"/>
    <lineage>
        <taxon>Eukaryota</taxon>
        <taxon>Viridiplantae</taxon>
        <taxon>Streptophyta</taxon>
        <taxon>Embryophyta</taxon>
        <taxon>Tracheophyta</taxon>
        <taxon>Spermatophyta</taxon>
        <taxon>Magnoliopsida</taxon>
        <taxon>eudicotyledons</taxon>
        <taxon>Gunneridae</taxon>
        <taxon>Pentapetalae</taxon>
        <taxon>asterids</taxon>
        <taxon>lamiids</taxon>
        <taxon>Lamiales</taxon>
        <taxon>Oleaceae</taxon>
        <taxon>Oleeae</taxon>
        <taxon>Olea</taxon>
    </lineage>
</organism>
<dbReference type="SUPFAM" id="SSF52540">
    <property type="entry name" value="P-loop containing nucleoside triphosphate hydrolases"/>
    <property type="match status" value="1"/>
</dbReference>
<gene>
    <name evidence="3" type="ORF">OLEA9_A042350</name>
</gene>
<dbReference type="InterPro" id="IPR050905">
    <property type="entry name" value="Plant_NBS-LRR"/>
</dbReference>
<evidence type="ECO:0000256" key="1">
    <source>
        <dbReference type="ARBA" id="ARBA00022821"/>
    </source>
</evidence>
<dbReference type="AlphaFoldDB" id="A0A8S0QRB9"/>
<name>A0A8S0QRB9_OLEEU</name>
<reference evidence="3 4" key="1">
    <citation type="submission" date="2019-12" db="EMBL/GenBank/DDBJ databases">
        <authorList>
            <person name="Alioto T."/>
            <person name="Alioto T."/>
            <person name="Gomez Garrido J."/>
        </authorList>
    </citation>
    <scope>NUCLEOTIDE SEQUENCE [LARGE SCALE GENOMIC DNA]</scope>
</reference>
<dbReference type="Gene3D" id="3.40.50.300">
    <property type="entry name" value="P-loop containing nucleotide triphosphate hydrolases"/>
    <property type="match status" value="1"/>
</dbReference>
<dbReference type="PANTHER" id="PTHR33463:SF218">
    <property type="entry name" value="DISEASE RESISTANCE PROTEIN RPS2-LIKE"/>
    <property type="match status" value="1"/>
</dbReference>
<evidence type="ECO:0000313" key="4">
    <source>
        <dbReference type="Proteomes" id="UP000594638"/>
    </source>
</evidence>
<keyword evidence="1" id="KW-0611">Plant defense</keyword>
<feature type="domain" description="NB-ARC" evidence="2">
    <location>
        <begin position="93"/>
        <end position="184"/>
    </location>
</feature>
<keyword evidence="4" id="KW-1185">Reference proteome</keyword>
<comment type="caution">
    <text evidence="3">The sequence shown here is derived from an EMBL/GenBank/DDBJ whole genome shotgun (WGS) entry which is preliminary data.</text>
</comment>
<dbReference type="Pfam" id="PF00931">
    <property type="entry name" value="NB-ARC"/>
    <property type="match status" value="1"/>
</dbReference>
<sequence>MAVDIVFSVVGKLAEYTIDPILSQFKYMFCSKTKIQTLMYKVKDLEIRESDLYQLVVEVERNAEAIKPGVKDWVRKVNDLKKQAYEVLEANEVKVEKLFDEVAIAIASQDLGVTKIQDQLVDMLGLKTEEKTNKIVRAGRLRERLGGGRGKNILIILDDVWEDIELETIGILSASDENSINIML</sequence>
<accession>A0A8S0QRB9</accession>
<evidence type="ECO:0000259" key="2">
    <source>
        <dbReference type="Pfam" id="PF00931"/>
    </source>
</evidence>
<dbReference type="Proteomes" id="UP000594638">
    <property type="component" value="Unassembled WGS sequence"/>
</dbReference>
<dbReference type="InterPro" id="IPR002182">
    <property type="entry name" value="NB-ARC"/>
</dbReference>
<evidence type="ECO:0000313" key="3">
    <source>
        <dbReference type="EMBL" id="CAA2966797.1"/>
    </source>
</evidence>